<proteinExistence type="predicted"/>
<sequence>MDPHLAFILIRSYEKMMAPRSPKASTPKTTTATGDFPSSIGIVESDRDDLSVAGVQPFIELTGEWTHQVILQPKAKCPLETVQQKIETVSELMRTQVQRGQETTSVP</sequence>
<gene>
    <name evidence="2" type="ORF">KC01_LOCUS25152</name>
</gene>
<feature type="region of interest" description="Disordered" evidence="1">
    <location>
        <begin position="18"/>
        <end position="41"/>
    </location>
</feature>
<feature type="compositionally biased region" description="Low complexity" evidence="1">
    <location>
        <begin position="21"/>
        <end position="33"/>
    </location>
</feature>
<reference evidence="2 3" key="1">
    <citation type="submission" date="2024-04" db="EMBL/GenBank/DDBJ databases">
        <authorList>
            <person name="Waldvogel A.-M."/>
            <person name="Schoenle A."/>
        </authorList>
    </citation>
    <scope>NUCLEOTIDE SEQUENCE [LARGE SCALE GENOMIC DNA]</scope>
</reference>
<keyword evidence="3" id="KW-1185">Reference proteome</keyword>
<dbReference type="Proteomes" id="UP001497482">
    <property type="component" value="Chromosome 21"/>
</dbReference>
<dbReference type="EMBL" id="OZ035843">
    <property type="protein sequence ID" value="CAL1596481.1"/>
    <property type="molecule type" value="Genomic_DNA"/>
</dbReference>
<evidence type="ECO:0000313" key="2">
    <source>
        <dbReference type="EMBL" id="CAL1596481.1"/>
    </source>
</evidence>
<accession>A0AAV2L4Y2</accession>
<evidence type="ECO:0000313" key="3">
    <source>
        <dbReference type="Proteomes" id="UP001497482"/>
    </source>
</evidence>
<name>A0AAV2L4Y2_KNICA</name>
<protein>
    <submittedName>
        <fullName evidence="2">Uncharacterized protein</fullName>
    </submittedName>
</protein>
<evidence type="ECO:0000256" key="1">
    <source>
        <dbReference type="SAM" id="MobiDB-lite"/>
    </source>
</evidence>
<dbReference type="AlphaFoldDB" id="A0AAV2L4Y2"/>
<organism evidence="2 3">
    <name type="scientific">Knipowitschia caucasica</name>
    <name type="common">Caucasian dwarf goby</name>
    <name type="synonym">Pomatoschistus caucasicus</name>
    <dbReference type="NCBI Taxonomy" id="637954"/>
    <lineage>
        <taxon>Eukaryota</taxon>
        <taxon>Metazoa</taxon>
        <taxon>Chordata</taxon>
        <taxon>Craniata</taxon>
        <taxon>Vertebrata</taxon>
        <taxon>Euteleostomi</taxon>
        <taxon>Actinopterygii</taxon>
        <taxon>Neopterygii</taxon>
        <taxon>Teleostei</taxon>
        <taxon>Neoteleostei</taxon>
        <taxon>Acanthomorphata</taxon>
        <taxon>Gobiaria</taxon>
        <taxon>Gobiiformes</taxon>
        <taxon>Gobioidei</taxon>
        <taxon>Gobiidae</taxon>
        <taxon>Gobiinae</taxon>
        <taxon>Knipowitschia</taxon>
    </lineage>
</organism>